<dbReference type="PANTHER" id="PTHR48106">
    <property type="entry name" value="QUINONE OXIDOREDUCTASE PIG3-RELATED"/>
    <property type="match status" value="1"/>
</dbReference>
<dbReference type="Proteomes" id="UP000276133">
    <property type="component" value="Unassembled WGS sequence"/>
</dbReference>
<gene>
    <name evidence="4" type="ORF">BpHYR1_054443</name>
</gene>
<evidence type="ECO:0000259" key="3">
    <source>
        <dbReference type="SMART" id="SM00829"/>
    </source>
</evidence>
<organism evidence="4 5">
    <name type="scientific">Brachionus plicatilis</name>
    <name type="common">Marine rotifer</name>
    <name type="synonym">Brachionus muelleri</name>
    <dbReference type="NCBI Taxonomy" id="10195"/>
    <lineage>
        <taxon>Eukaryota</taxon>
        <taxon>Metazoa</taxon>
        <taxon>Spiralia</taxon>
        <taxon>Gnathifera</taxon>
        <taxon>Rotifera</taxon>
        <taxon>Eurotatoria</taxon>
        <taxon>Monogononta</taxon>
        <taxon>Pseudotrocha</taxon>
        <taxon>Ploima</taxon>
        <taxon>Brachionidae</taxon>
        <taxon>Brachionus</taxon>
    </lineage>
</organism>
<dbReference type="InterPro" id="IPR011032">
    <property type="entry name" value="GroES-like_sf"/>
</dbReference>
<keyword evidence="5" id="KW-1185">Reference proteome</keyword>
<evidence type="ECO:0000313" key="5">
    <source>
        <dbReference type="Proteomes" id="UP000276133"/>
    </source>
</evidence>
<comment type="caution">
    <text evidence="4">The sequence shown here is derived from an EMBL/GenBank/DDBJ whole genome shotgun (WGS) entry which is preliminary data.</text>
</comment>
<dbReference type="GO" id="GO:0048038">
    <property type="term" value="F:quinone binding"/>
    <property type="evidence" value="ECO:0007669"/>
    <property type="project" value="TreeGrafter"/>
</dbReference>
<dbReference type="STRING" id="10195.A0A3M7R3F7"/>
<name>A0A3M7R3F7_BRAPC</name>
<dbReference type="SMART" id="SM00829">
    <property type="entry name" value="PKS_ER"/>
    <property type="match status" value="1"/>
</dbReference>
<dbReference type="Gene3D" id="3.40.50.720">
    <property type="entry name" value="NAD(P)-binding Rossmann-like Domain"/>
    <property type="match status" value="1"/>
</dbReference>
<dbReference type="Gene3D" id="3.90.180.10">
    <property type="entry name" value="Medium-chain alcohol dehydrogenases, catalytic domain"/>
    <property type="match status" value="1"/>
</dbReference>
<sequence>MRAVAIRPPGLQPESLYINQRQIPSIKQNECLVKVVYSAINRADIMQRKGLYPAPVGESDILGLEAVGYVSQTKSSLWQEKARVMALVPGGGNAEYVAVNEKNLIRVPDWMSFRNAAAITEAWLTAFQLLFWISSVTKRELGRKPVEESTFLVHAGASGVGTSLIQILKKVLGAKNVFATCGSEYKKKYLEESLGVSRAFNYKVEENFNELVMNATGDRGVDVVFDCVGASFWQKNADCLAVDGEWIFYGAMGGVRVEGDFFSKILRKRIHLKATTLKTRSIDYKYGLIKDFESKVLDKFNEYGLEVLIDKEFELEQIGEAHKHMESNANIGKIIIKVSNPDTKQEL</sequence>
<accession>A0A3M7R3F7</accession>
<dbReference type="InterPro" id="IPR036291">
    <property type="entry name" value="NAD(P)-bd_dom_sf"/>
</dbReference>
<proteinExistence type="predicted"/>
<dbReference type="Pfam" id="PF08240">
    <property type="entry name" value="ADH_N"/>
    <property type="match status" value="1"/>
</dbReference>
<protein>
    <submittedName>
        <fullName evidence="4">Quinone oxidoreductase PIG3</fullName>
    </submittedName>
</protein>
<dbReference type="InterPro" id="IPR014189">
    <property type="entry name" value="Quinone_OxRdtase_PIG3"/>
</dbReference>
<keyword evidence="2" id="KW-0560">Oxidoreductase</keyword>
<dbReference type="OrthoDB" id="3509362at2759"/>
<dbReference type="InterPro" id="IPR013149">
    <property type="entry name" value="ADH-like_C"/>
</dbReference>
<evidence type="ECO:0000256" key="2">
    <source>
        <dbReference type="ARBA" id="ARBA00023002"/>
    </source>
</evidence>
<evidence type="ECO:0000313" key="4">
    <source>
        <dbReference type="EMBL" id="RNA18086.1"/>
    </source>
</evidence>
<keyword evidence="1" id="KW-0521">NADP</keyword>
<dbReference type="GO" id="GO:0003960">
    <property type="term" value="F:quinone reductase (NADPH) activity"/>
    <property type="evidence" value="ECO:0007669"/>
    <property type="project" value="TreeGrafter"/>
</dbReference>
<feature type="domain" description="Enoyl reductase (ER)" evidence="3">
    <location>
        <begin position="10"/>
        <end position="336"/>
    </location>
</feature>
<dbReference type="GO" id="GO:0070402">
    <property type="term" value="F:NADPH binding"/>
    <property type="evidence" value="ECO:0007669"/>
    <property type="project" value="TreeGrafter"/>
</dbReference>
<dbReference type="Pfam" id="PF00107">
    <property type="entry name" value="ADH_zinc_N"/>
    <property type="match status" value="1"/>
</dbReference>
<dbReference type="NCBIfam" id="TIGR02824">
    <property type="entry name" value="quinone_pig3"/>
    <property type="match status" value="1"/>
</dbReference>
<dbReference type="SUPFAM" id="SSF50129">
    <property type="entry name" value="GroES-like"/>
    <property type="match status" value="1"/>
</dbReference>
<dbReference type="CDD" id="cd05276">
    <property type="entry name" value="p53_inducible_oxidoreductase"/>
    <property type="match status" value="1"/>
</dbReference>
<dbReference type="SUPFAM" id="SSF51735">
    <property type="entry name" value="NAD(P)-binding Rossmann-fold domains"/>
    <property type="match status" value="1"/>
</dbReference>
<dbReference type="InterPro" id="IPR013154">
    <property type="entry name" value="ADH-like_N"/>
</dbReference>
<reference evidence="4 5" key="1">
    <citation type="journal article" date="2018" name="Sci. Rep.">
        <title>Genomic signatures of local adaptation to the degree of environmental predictability in rotifers.</title>
        <authorList>
            <person name="Franch-Gras L."/>
            <person name="Hahn C."/>
            <person name="Garcia-Roger E.M."/>
            <person name="Carmona M.J."/>
            <person name="Serra M."/>
            <person name="Gomez A."/>
        </authorList>
    </citation>
    <scope>NUCLEOTIDE SEQUENCE [LARGE SCALE GENOMIC DNA]</scope>
    <source>
        <strain evidence="4">HYR1</strain>
    </source>
</reference>
<dbReference type="EMBL" id="REGN01004307">
    <property type="protein sequence ID" value="RNA18086.1"/>
    <property type="molecule type" value="Genomic_DNA"/>
</dbReference>
<dbReference type="InterPro" id="IPR020843">
    <property type="entry name" value="ER"/>
</dbReference>
<dbReference type="AlphaFoldDB" id="A0A3M7R3F7"/>
<evidence type="ECO:0000256" key="1">
    <source>
        <dbReference type="ARBA" id="ARBA00022857"/>
    </source>
</evidence>
<dbReference type="PANTHER" id="PTHR48106:SF18">
    <property type="entry name" value="QUINONE OXIDOREDUCTASE PIG3"/>
    <property type="match status" value="1"/>
</dbReference>